<accession>A0A1F5SN92</accession>
<dbReference type="InterPro" id="IPR050194">
    <property type="entry name" value="Glycosyltransferase_grp1"/>
</dbReference>
<reference evidence="3 4" key="1">
    <citation type="journal article" date="2016" name="Nat. Commun.">
        <title>Thousands of microbial genomes shed light on interconnected biogeochemical processes in an aquifer system.</title>
        <authorList>
            <person name="Anantharaman K."/>
            <person name="Brown C.T."/>
            <person name="Hug L.A."/>
            <person name="Sharon I."/>
            <person name="Castelle C.J."/>
            <person name="Probst A.J."/>
            <person name="Thomas B.C."/>
            <person name="Singh A."/>
            <person name="Wilkins M.J."/>
            <person name="Karaoz U."/>
            <person name="Brodie E.L."/>
            <person name="Williams K.H."/>
            <person name="Hubbard S.S."/>
            <person name="Banfield J.F."/>
        </authorList>
    </citation>
    <scope>NUCLEOTIDE SEQUENCE [LARGE SCALE GENOMIC DNA]</scope>
</reference>
<evidence type="ECO:0000313" key="3">
    <source>
        <dbReference type="EMBL" id="OGF28178.1"/>
    </source>
</evidence>
<dbReference type="GO" id="GO:0016757">
    <property type="term" value="F:glycosyltransferase activity"/>
    <property type="evidence" value="ECO:0007669"/>
    <property type="project" value="InterPro"/>
</dbReference>
<dbReference type="InterPro" id="IPR001296">
    <property type="entry name" value="Glyco_trans_1"/>
</dbReference>
<sequence>MDANKKRVLFIGTADYDLTKIDETIQKKWEGLAANIDAFVLARGQTLRARKYGAEFYLTPKIFGKIGMPAWMLMGFLRGLWIIMTERIDVIVAQSPALDGFVAACLKTITRRELIVEIHGDWIESPFFYFDIPFARVVKKILIALGKFSLLRADKIRVISRATEKLARKYYRGQPIYKFPTFTDIDIFKTETDLSYKPIIMYAGWLYRLKGVHFLIEAFGRLQAKYPDFRLLIVGDGPYRKDLEALAAKLGVRRIEFTGWKPLAEVKDHMRHSTCFVLPSLSEGLGRVLIEAAMLKKPSIGTNVDGIPDIIQEGVNGYLFAPGNVDELAGKLDKLMGDKDLVRKMGEAGRRFVEDKFSTQKYFEDYIKMINDKK</sequence>
<dbReference type="PANTHER" id="PTHR45947">
    <property type="entry name" value="SULFOQUINOVOSYL TRANSFERASE SQD2"/>
    <property type="match status" value="1"/>
</dbReference>
<dbReference type="EMBL" id="MFGB01000002">
    <property type="protein sequence ID" value="OGF28178.1"/>
    <property type="molecule type" value="Genomic_DNA"/>
</dbReference>
<protein>
    <recommendedName>
        <fullName evidence="5">Glycosyl transferase family 1 domain-containing protein</fullName>
    </recommendedName>
</protein>
<evidence type="ECO:0000259" key="2">
    <source>
        <dbReference type="Pfam" id="PF13439"/>
    </source>
</evidence>
<organism evidence="3 4">
    <name type="scientific">Candidatus Falkowbacteria bacterium RIFOXYA2_FULL_47_19</name>
    <dbReference type="NCBI Taxonomy" id="1797994"/>
    <lineage>
        <taxon>Bacteria</taxon>
        <taxon>Candidatus Falkowiibacteriota</taxon>
    </lineage>
</organism>
<dbReference type="Pfam" id="PF13439">
    <property type="entry name" value="Glyco_transf_4"/>
    <property type="match status" value="1"/>
</dbReference>
<dbReference type="Gene3D" id="3.40.50.2000">
    <property type="entry name" value="Glycogen Phosphorylase B"/>
    <property type="match status" value="2"/>
</dbReference>
<dbReference type="CDD" id="cd03801">
    <property type="entry name" value="GT4_PimA-like"/>
    <property type="match status" value="1"/>
</dbReference>
<evidence type="ECO:0008006" key="5">
    <source>
        <dbReference type="Google" id="ProtNLM"/>
    </source>
</evidence>
<gene>
    <name evidence="3" type="ORF">A2227_06810</name>
</gene>
<dbReference type="PANTHER" id="PTHR45947:SF3">
    <property type="entry name" value="SULFOQUINOVOSYL TRANSFERASE SQD2"/>
    <property type="match status" value="1"/>
</dbReference>
<comment type="caution">
    <text evidence="3">The sequence shown here is derived from an EMBL/GenBank/DDBJ whole genome shotgun (WGS) entry which is preliminary data.</text>
</comment>
<feature type="domain" description="Glycosyl transferase family 1" evidence="1">
    <location>
        <begin position="196"/>
        <end position="351"/>
    </location>
</feature>
<proteinExistence type="predicted"/>
<evidence type="ECO:0000259" key="1">
    <source>
        <dbReference type="Pfam" id="PF00534"/>
    </source>
</evidence>
<dbReference type="InterPro" id="IPR028098">
    <property type="entry name" value="Glyco_trans_4-like_N"/>
</dbReference>
<name>A0A1F5SN92_9BACT</name>
<dbReference type="STRING" id="1797994.A2227_06810"/>
<dbReference type="Proteomes" id="UP000178367">
    <property type="component" value="Unassembled WGS sequence"/>
</dbReference>
<dbReference type="Pfam" id="PF00534">
    <property type="entry name" value="Glycos_transf_1"/>
    <property type="match status" value="1"/>
</dbReference>
<evidence type="ECO:0000313" key="4">
    <source>
        <dbReference type="Proteomes" id="UP000178367"/>
    </source>
</evidence>
<feature type="domain" description="Glycosyltransferase subfamily 4-like N-terminal" evidence="2">
    <location>
        <begin position="36"/>
        <end position="185"/>
    </location>
</feature>
<dbReference type="AlphaFoldDB" id="A0A1F5SN92"/>
<dbReference type="SUPFAM" id="SSF53756">
    <property type="entry name" value="UDP-Glycosyltransferase/glycogen phosphorylase"/>
    <property type="match status" value="1"/>
</dbReference>